<dbReference type="EMBL" id="MN234165">
    <property type="protein sequence ID" value="QFG08441.1"/>
    <property type="molecule type" value="Genomic_DNA"/>
</dbReference>
<dbReference type="Pfam" id="PF11753">
    <property type="entry name" value="DUF3310"/>
    <property type="match status" value="1"/>
</dbReference>
<organism evidence="2 3">
    <name type="scientific">Mycobacterium phage Yunkel11</name>
    <dbReference type="NCBI Taxonomy" id="2599886"/>
    <lineage>
        <taxon>Viruses</taxon>
        <taxon>Duplodnaviria</taxon>
        <taxon>Heunggongvirae</taxon>
        <taxon>Uroviricota</taxon>
        <taxon>Caudoviricetes</taxon>
        <taxon>Weiservirinae</taxon>
        <taxon>Anayavirus</taxon>
        <taxon>Anayavirus yunkel11</taxon>
    </lineage>
</organism>
<dbReference type="RefSeq" id="YP_009954231.1">
    <property type="nucleotide sequence ID" value="NC_051630.1"/>
</dbReference>
<feature type="region of interest" description="Disordered" evidence="1">
    <location>
        <begin position="211"/>
        <end position="230"/>
    </location>
</feature>
<gene>
    <name evidence="2" type="primary">54</name>
    <name evidence="2" type="ORF">SEA_YUNKEL11_54</name>
</gene>
<protein>
    <submittedName>
        <fullName evidence="2">Uncharacterized protein</fullName>
    </submittedName>
</protein>
<keyword evidence="3" id="KW-1185">Reference proteome</keyword>
<feature type="compositionally biased region" description="Polar residues" evidence="1">
    <location>
        <begin position="211"/>
        <end position="223"/>
    </location>
</feature>
<proteinExistence type="predicted"/>
<dbReference type="Proteomes" id="UP000326275">
    <property type="component" value="Segment"/>
</dbReference>
<evidence type="ECO:0000313" key="3">
    <source>
        <dbReference type="Proteomes" id="UP000326275"/>
    </source>
</evidence>
<sequence length="314" mass="33653">MSDYNEATGARCDVCGKYEARVFDPCGAMWCRVCDLMGLGALAVSERVAEIAEGVGKVFDETPLFGMGDAASSSSATEAGDPETWTEPPLPPLAEALVDLAHQFAAGDDGVRAQAQVWLDEALPQALGKSKVDSLDDADRAYVWQDILGAHWGWLHGSGWVAWNSGLYVQGRGAVGPFKVAYRRPVGEFTPMLLDLGGGLAFGCDMARGPSNDTGATESAPTSDDTEAGKTVEQTPDMVAHPAHYTSSPAKCKACGHPIECIDITEHMGFCLGNATKYVWRCDLKHDAIEDLRKAIQYIEFEIARREASSTTKG</sequence>
<evidence type="ECO:0000313" key="2">
    <source>
        <dbReference type="EMBL" id="QFG08441.1"/>
    </source>
</evidence>
<dbReference type="InterPro" id="IPR021739">
    <property type="entry name" value="SaV-like"/>
</dbReference>
<reference evidence="2 3" key="1">
    <citation type="submission" date="2019-07" db="EMBL/GenBank/DDBJ databases">
        <authorList>
            <person name="Abad L.A."/>
            <person name="Stoner T.H."/>
            <person name="Garlena R.A."/>
            <person name="Russell D.A."/>
            <person name="Pope W.H."/>
            <person name="Jacobs-Sera D."/>
            <person name="Hatfull G.F."/>
        </authorList>
    </citation>
    <scope>NUCLEOTIDE SEQUENCE [LARGE SCALE GENOMIC DNA]</scope>
</reference>
<accession>A0A5J6TC03</accession>
<dbReference type="GeneID" id="60325719"/>
<evidence type="ECO:0000256" key="1">
    <source>
        <dbReference type="SAM" id="MobiDB-lite"/>
    </source>
</evidence>
<name>A0A5J6TC03_9CAUD</name>
<dbReference type="KEGG" id="vg:60325719"/>